<sequence>MSTNRPTRCESLKASFDNRFFRIYLLATAVAIAGVSLVTGDFGAGVFFGGWVGAAVAIAVNELTPGYTMESDDSTESGGDENR</sequence>
<name>L9ZE35_9EURY</name>
<feature type="transmembrane region" description="Helical" evidence="1">
    <location>
        <begin position="21"/>
        <end position="38"/>
    </location>
</feature>
<gene>
    <name evidence="2" type="ORF">C486_00400</name>
</gene>
<keyword evidence="1" id="KW-0812">Transmembrane</keyword>
<protein>
    <submittedName>
        <fullName evidence="2">Uncharacterized protein</fullName>
    </submittedName>
</protein>
<comment type="caution">
    <text evidence="2">The sequence shown here is derived from an EMBL/GenBank/DDBJ whole genome shotgun (WGS) entry which is preliminary data.</text>
</comment>
<accession>L9ZE35</accession>
<dbReference type="Proteomes" id="UP000011592">
    <property type="component" value="Unassembled WGS sequence"/>
</dbReference>
<keyword evidence="1" id="KW-1133">Transmembrane helix</keyword>
<dbReference type="RefSeq" id="WP_008451698.1">
    <property type="nucleotide sequence ID" value="NZ_AOIJ01000013.1"/>
</dbReference>
<evidence type="ECO:0000256" key="1">
    <source>
        <dbReference type="SAM" id="Phobius"/>
    </source>
</evidence>
<keyword evidence="3" id="KW-1185">Reference proteome</keyword>
<dbReference type="AlphaFoldDB" id="L9ZE35"/>
<dbReference type="PATRIC" id="fig|1230459.4.peg.77"/>
<evidence type="ECO:0000313" key="3">
    <source>
        <dbReference type="Proteomes" id="UP000011592"/>
    </source>
</evidence>
<reference evidence="2 3" key="1">
    <citation type="journal article" date="2014" name="PLoS Genet.">
        <title>Phylogenetically driven sequencing of extremely halophilic archaea reveals strategies for static and dynamic osmo-response.</title>
        <authorList>
            <person name="Becker E.A."/>
            <person name="Seitzer P.M."/>
            <person name="Tritt A."/>
            <person name="Larsen D."/>
            <person name="Krusor M."/>
            <person name="Yao A.I."/>
            <person name="Wu D."/>
            <person name="Madern D."/>
            <person name="Eisen J.A."/>
            <person name="Darling A.E."/>
            <person name="Facciotti M.T."/>
        </authorList>
    </citation>
    <scope>NUCLEOTIDE SEQUENCE [LARGE SCALE GENOMIC DNA]</scope>
    <source>
        <strain evidence="2 3">JCM 14663</strain>
    </source>
</reference>
<dbReference type="EMBL" id="AOIJ01000013">
    <property type="protein sequence ID" value="ELY84745.1"/>
    <property type="molecule type" value="Genomic_DNA"/>
</dbReference>
<keyword evidence="1" id="KW-0472">Membrane</keyword>
<proteinExistence type="predicted"/>
<evidence type="ECO:0000313" key="2">
    <source>
        <dbReference type="EMBL" id="ELY84745.1"/>
    </source>
</evidence>
<feature type="transmembrane region" description="Helical" evidence="1">
    <location>
        <begin position="44"/>
        <end position="61"/>
    </location>
</feature>
<organism evidence="2 3">
    <name type="scientific">Natrinema gari JCM 14663</name>
    <dbReference type="NCBI Taxonomy" id="1230459"/>
    <lineage>
        <taxon>Archaea</taxon>
        <taxon>Methanobacteriati</taxon>
        <taxon>Methanobacteriota</taxon>
        <taxon>Stenosarchaea group</taxon>
        <taxon>Halobacteria</taxon>
        <taxon>Halobacteriales</taxon>
        <taxon>Natrialbaceae</taxon>
        <taxon>Natrinema</taxon>
    </lineage>
</organism>